<dbReference type="SUPFAM" id="SSF57667">
    <property type="entry name" value="beta-beta-alpha zinc fingers"/>
    <property type="match status" value="1"/>
</dbReference>
<evidence type="ECO:0000256" key="6">
    <source>
        <dbReference type="SAM" id="MobiDB-lite"/>
    </source>
</evidence>
<keyword evidence="3 5" id="KW-0863">Zinc-finger</keyword>
<dbReference type="PROSITE" id="PS50157">
    <property type="entry name" value="ZINC_FINGER_C2H2_2"/>
    <property type="match status" value="2"/>
</dbReference>
<dbReference type="InterPro" id="IPR036236">
    <property type="entry name" value="Znf_C2H2_sf"/>
</dbReference>
<dbReference type="PROSITE" id="PS00028">
    <property type="entry name" value="ZINC_FINGER_C2H2_1"/>
    <property type="match status" value="1"/>
</dbReference>
<dbReference type="InterPro" id="IPR013087">
    <property type="entry name" value="Znf_C2H2_type"/>
</dbReference>
<feature type="compositionally biased region" description="Polar residues" evidence="6">
    <location>
        <begin position="66"/>
        <end position="75"/>
    </location>
</feature>
<evidence type="ECO:0000256" key="4">
    <source>
        <dbReference type="ARBA" id="ARBA00022833"/>
    </source>
</evidence>
<dbReference type="GO" id="GO:0000981">
    <property type="term" value="F:DNA-binding transcription factor activity, RNA polymerase II-specific"/>
    <property type="evidence" value="ECO:0007669"/>
    <property type="project" value="TreeGrafter"/>
</dbReference>
<keyword evidence="4" id="KW-0862">Zinc</keyword>
<feature type="region of interest" description="Disordered" evidence="6">
    <location>
        <begin position="1"/>
        <end position="75"/>
    </location>
</feature>
<dbReference type="InterPro" id="IPR050329">
    <property type="entry name" value="GLI_C2H2-zinc-finger"/>
</dbReference>
<dbReference type="PANTHER" id="PTHR19818">
    <property type="entry name" value="ZINC FINGER PROTEIN ZIC AND GLI"/>
    <property type="match status" value="1"/>
</dbReference>
<dbReference type="GO" id="GO:0045944">
    <property type="term" value="P:positive regulation of transcription by RNA polymerase II"/>
    <property type="evidence" value="ECO:0007669"/>
    <property type="project" value="UniProtKB-ARBA"/>
</dbReference>
<dbReference type="GO" id="GO:0000978">
    <property type="term" value="F:RNA polymerase II cis-regulatory region sequence-specific DNA binding"/>
    <property type="evidence" value="ECO:0007669"/>
    <property type="project" value="TreeGrafter"/>
</dbReference>
<evidence type="ECO:0000259" key="7">
    <source>
        <dbReference type="PROSITE" id="PS50157"/>
    </source>
</evidence>
<dbReference type="Gene3D" id="3.30.160.60">
    <property type="entry name" value="Classic Zinc Finger"/>
    <property type="match status" value="2"/>
</dbReference>
<accession>A0A6A7A7X1</accession>
<evidence type="ECO:0000313" key="9">
    <source>
        <dbReference type="Proteomes" id="UP000799424"/>
    </source>
</evidence>
<proteinExistence type="predicted"/>
<protein>
    <recommendedName>
        <fullName evidence="7">C2H2-type domain-containing protein</fullName>
    </recommendedName>
</protein>
<name>A0A6A7A7X1_9PLEO</name>
<keyword evidence="2" id="KW-0677">Repeat</keyword>
<sequence>MLRYADQPTPPFNSPYQQHTSKKGSLLESPYPSPDRRDGQSKYPEGLGLYGYQPALPTGLPPSPQPSENWNHHLSSGVSPLMTETIADPWTSGAFDHPVSHSPLPWASAHTSPRSSLSSCTREMSVFSHEGSEQAFSGVKVEYSGWPSDIRWGEPADMHGLSSPRPQPLTVAPERLNAGMYSYEHAYGAPPLSKLESTPVYGYGSRVYERAPSEESTGSQHSKARSNYSSTSVPRERTRNRRHTDPANAAYRCHLCPEKGFARRYNYNQHMLTHDVTRRKDNICPYPECGKEFVRKTDLARHDQSVHQRSKPFKCSRCPNAFSRKDTLRRHEDDGCQRRNQVPVTDPHMFSQLRNNGYHPATGL</sequence>
<organism evidence="8 9">
    <name type="scientific">Ophiobolus disseminans</name>
    <dbReference type="NCBI Taxonomy" id="1469910"/>
    <lineage>
        <taxon>Eukaryota</taxon>
        <taxon>Fungi</taxon>
        <taxon>Dikarya</taxon>
        <taxon>Ascomycota</taxon>
        <taxon>Pezizomycotina</taxon>
        <taxon>Dothideomycetes</taxon>
        <taxon>Pleosporomycetidae</taxon>
        <taxon>Pleosporales</taxon>
        <taxon>Pleosporineae</taxon>
        <taxon>Phaeosphaeriaceae</taxon>
        <taxon>Ophiobolus</taxon>
    </lineage>
</organism>
<gene>
    <name evidence="8" type="ORF">CC86DRAFT_444409</name>
</gene>
<dbReference type="OrthoDB" id="6910977at2759"/>
<feature type="domain" description="C2H2-type" evidence="7">
    <location>
        <begin position="282"/>
        <end position="312"/>
    </location>
</feature>
<dbReference type="GO" id="GO:0005634">
    <property type="term" value="C:nucleus"/>
    <property type="evidence" value="ECO:0007669"/>
    <property type="project" value="UniProtKB-ARBA"/>
</dbReference>
<evidence type="ECO:0000256" key="2">
    <source>
        <dbReference type="ARBA" id="ARBA00022737"/>
    </source>
</evidence>
<dbReference type="PANTHER" id="PTHR19818:SF149">
    <property type="entry name" value="C2H2-TYPE DOMAIN-CONTAINING PROTEIN"/>
    <property type="match status" value="1"/>
</dbReference>
<evidence type="ECO:0000313" key="8">
    <source>
        <dbReference type="EMBL" id="KAF2829286.1"/>
    </source>
</evidence>
<evidence type="ECO:0000256" key="3">
    <source>
        <dbReference type="ARBA" id="ARBA00022771"/>
    </source>
</evidence>
<keyword evidence="1" id="KW-0479">Metal-binding</keyword>
<evidence type="ECO:0000256" key="1">
    <source>
        <dbReference type="ARBA" id="ARBA00022723"/>
    </source>
</evidence>
<dbReference type="AlphaFoldDB" id="A0A6A7A7X1"/>
<feature type="compositionally biased region" description="Polar residues" evidence="6">
    <location>
        <begin position="214"/>
        <end position="233"/>
    </location>
</feature>
<evidence type="ECO:0000256" key="5">
    <source>
        <dbReference type="PROSITE-ProRule" id="PRU00042"/>
    </source>
</evidence>
<feature type="domain" description="C2H2-type" evidence="7">
    <location>
        <begin position="313"/>
        <end position="343"/>
    </location>
</feature>
<dbReference type="GO" id="GO:0008270">
    <property type="term" value="F:zinc ion binding"/>
    <property type="evidence" value="ECO:0007669"/>
    <property type="project" value="UniProtKB-KW"/>
</dbReference>
<keyword evidence="9" id="KW-1185">Reference proteome</keyword>
<feature type="region of interest" description="Disordered" evidence="6">
    <location>
        <begin position="211"/>
        <end position="246"/>
    </location>
</feature>
<dbReference type="SMART" id="SM00355">
    <property type="entry name" value="ZnF_C2H2"/>
    <property type="match status" value="3"/>
</dbReference>
<dbReference type="EMBL" id="MU006221">
    <property type="protein sequence ID" value="KAF2829286.1"/>
    <property type="molecule type" value="Genomic_DNA"/>
</dbReference>
<dbReference type="Pfam" id="PF00096">
    <property type="entry name" value="zf-C2H2"/>
    <property type="match status" value="3"/>
</dbReference>
<feature type="region of interest" description="Disordered" evidence="6">
    <location>
        <begin position="329"/>
        <end position="364"/>
    </location>
</feature>
<reference evidence="8" key="1">
    <citation type="journal article" date="2020" name="Stud. Mycol.">
        <title>101 Dothideomycetes genomes: a test case for predicting lifestyles and emergence of pathogens.</title>
        <authorList>
            <person name="Haridas S."/>
            <person name="Albert R."/>
            <person name="Binder M."/>
            <person name="Bloem J."/>
            <person name="Labutti K."/>
            <person name="Salamov A."/>
            <person name="Andreopoulos B."/>
            <person name="Baker S."/>
            <person name="Barry K."/>
            <person name="Bills G."/>
            <person name="Bluhm B."/>
            <person name="Cannon C."/>
            <person name="Castanera R."/>
            <person name="Culley D."/>
            <person name="Daum C."/>
            <person name="Ezra D."/>
            <person name="Gonzalez J."/>
            <person name="Henrissat B."/>
            <person name="Kuo A."/>
            <person name="Liang C."/>
            <person name="Lipzen A."/>
            <person name="Lutzoni F."/>
            <person name="Magnuson J."/>
            <person name="Mondo S."/>
            <person name="Nolan M."/>
            <person name="Ohm R."/>
            <person name="Pangilinan J."/>
            <person name="Park H.-J."/>
            <person name="Ramirez L."/>
            <person name="Alfaro M."/>
            <person name="Sun H."/>
            <person name="Tritt A."/>
            <person name="Yoshinaga Y."/>
            <person name="Zwiers L.-H."/>
            <person name="Turgeon B."/>
            <person name="Goodwin S."/>
            <person name="Spatafora J."/>
            <person name="Crous P."/>
            <person name="Grigoriev I."/>
        </authorList>
    </citation>
    <scope>NUCLEOTIDE SEQUENCE</scope>
    <source>
        <strain evidence="8">CBS 113818</strain>
    </source>
</reference>
<dbReference type="Proteomes" id="UP000799424">
    <property type="component" value="Unassembled WGS sequence"/>
</dbReference>